<dbReference type="Gene3D" id="1.20.5.1930">
    <property type="match status" value="1"/>
</dbReference>
<dbReference type="PANTHER" id="PTHR24421:SF62">
    <property type="entry name" value="SENSORY TRANSDUCTION HISTIDINE KINASE"/>
    <property type="match status" value="1"/>
</dbReference>
<evidence type="ECO:0000313" key="19">
    <source>
        <dbReference type="Proteomes" id="UP001151002"/>
    </source>
</evidence>
<accession>A0ABT4B2D9</accession>
<dbReference type="PIRSF" id="PIRSF037434">
    <property type="entry name" value="STHK_ChrS"/>
    <property type="match status" value="1"/>
</dbReference>
<evidence type="ECO:0000256" key="9">
    <source>
        <dbReference type="ARBA" id="ARBA00022723"/>
    </source>
</evidence>
<organism evidence="18 19">
    <name type="scientific">Paractinoplanes pyxinae</name>
    <dbReference type="NCBI Taxonomy" id="2997416"/>
    <lineage>
        <taxon>Bacteria</taxon>
        <taxon>Bacillati</taxon>
        <taxon>Actinomycetota</taxon>
        <taxon>Actinomycetes</taxon>
        <taxon>Micromonosporales</taxon>
        <taxon>Micromonosporaceae</taxon>
        <taxon>Paractinoplanes</taxon>
    </lineage>
</organism>
<comment type="cofactor">
    <cofactor evidence="2">
        <name>[4Fe-4S] cluster</name>
        <dbReference type="ChEBI" id="CHEBI:49883"/>
    </cofactor>
</comment>
<dbReference type="RefSeq" id="WP_267563941.1">
    <property type="nucleotide sequence ID" value="NZ_JAPNTZ010000006.1"/>
</dbReference>
<dbReference type="EC" id="2.7.13.3" evidence="4"/>
<keyword evidence="10 18" id="KW-0418">Kinase</keyword>
<dbReference type="PROSITE" id="PS50109">
    <property type="entry name" value="HIS_KIN"/>
    <property type="match status" value="1"/>
</dbReference>
<dbReference type="SMART" id="SM00387">
    <property type="entry name" value="HATPase_c"/>
    <property type="match status" value="1"/>
</dbReference>
<feature type="transmembrane region" description="Helical" evidence="16">
    <location>
        <begin position="133"/>
        <end position="154"/>
    </location>
</feature>
<comment type="subcellular location">
    <subcellularLocation>
        <location evidence="3">Cytoplasm</location>
    </subcellularLocation>
</comment>
<keyword evidence="12" id="KW-0902">Two-component regulatory system</keyword>
<keyword evidence="19" id="KW-1185">Reference proteome</keyword>
<feature type="domain" description="Histidine kinase" evidence="17">
    <location>
        <begin position="294"/>
        <end position="380"/>
    </location>
</feature>
<evidence type="ECO:0000256" key="1">
    <source>
        <dbReference type="ARBA" id="ARBA00000085"/>
    </source>
</evidence>
<dbReference type="Proteomes" id="UP001151002">
    <property type="component" value="Unassembled WGS sequence"/>
</dbReference>
<feature type="transmembrane region" description="Helical" evidence="16">
    <location>
        <begin position="69"/>
        <end position="86"/>
    </location>
</feature>
<keyword evidence="11" id="KW-0408">Iron</keyword>
<dbReference type="InterPro" id="IPR005467">
    <property type="entry name" value="His_kinase_dom"/>
</dbReference>
<dbReference type="Gene3D" id="3.30.565.10">
    <property type="entry name" value="Histidine kinase-like ATPase, C-terminal domain"/>
    <property type="match status" value="1"/>
</dbReference>
<evidence type="ECO:0000256" key="14">
    <source>
        <dbReference type="ARBA" id="ARBA00024827"/>
    </source>
</evidence>
<keyword evidence="16" id="KW-1133">Transmembrane helix</keyword>
<evidence type="ECO:0000256" key="15">
    <source>
        <dbReference type="ARBA" id="ARBA00030800"/>
    </source>
</evidence>
<reference evidence="18" key="1">
    <citation type="submission" date="2022-11" db="EMBL/GenBank/DDBJ databases">
        <authorList>
            <person name="Somphong A."/>
            <person name="Phongsopitanun W."/>
        </authorList>
    </citation>
    <scope>NUCLEOTIDE SEQUENCE</scope>
    <source>
        <strain evidence="18">Pm04-4</strain>
    </source>
</reference>
<gene>
    <name evidence="18" type="ORF">OWR29_17415</name>
</gene>
<dbReference type="EMBL" id="JAPNTZ010000006">
    <property type="protein sequence ID" value="MCY1139783.1"/>
    <property type="molecule type" value="Genomic_DNA"/>
</dbReference>
<keyword evidence="16" id="KW-0812">Transmembrane</keyword>
<keyword evidence="7" id="KW-0963">Cytoplasm</keyword>
<dbReference type="InterPro" id="IPR003594">
    <property type="entry name" value="HATPase_dom"/>
</dbReference>
<feature type="transmembrane region" description="Helical" evidence="16">
    <location>
        <begin position="42"/>
        <end position="63"/>
    </location>
</feature>
<feature type="transmembrane region" description="Helical" evidence="16">
    <location>
        <begin position="93"/>
        <end position="113"/>
    </location>
</feature>
<evidence type="ECO:0000313" key="18">
    <source>
        <dbReference type="EMBL" id="MCY1139783.1"/>
    </source>
</evidence>
<name>A0ABT4B2D9_9ACTN</name>
<keyword evidence="6" id="KW-0004">4Fe-4S</keyword>
<evidence type="ECO:0000256" key="8">
    <source>
        <dbReference type="ARBA" id="ARBA00022679"/>
    </source>
</evidence>
<comment type="caution">
    <text evidence="18">The sequence shown here is derived from an EMBL/GenBank/DDBJ whole genome shotgun (WGS) entry which is preliminary data.</text>
</comment>
<evidence type="ECO:0000256" key="4">
    <source>
        <dbReference type="ARBA" id="ARBA00012438"/>
    </source>
</evidence>
<dbReference type="Pfam" id="PF02518">
    <property type="entry name" value="HATPase_c"/>
    <property type="match status" value="1"/>
</dbReference>
<dbReference type="InterPro" id="IPR036890">
    <property type="entry name" value="HATPase_C_sf"/>
</dbReference>
<evidence type="ECO:0000256" key="16">
    <source>
        <dbReference type="SAM" id="Phobius"/>
    </source>
</evidence>
<evidence type="ECO:0000256" key="11">
    <source>
        <dbReference type="ARBA" id="ARBA00023004"/>
    </source>
</evidence>
<dbReference type="Pfam" id="PF07730">
    <property type="entry name" value="HisKA_3"/>
    <property type="match status" value="1"/>
</dbReference>
<dbReference type="InterPro" id="IPR017205">
    <property type="entry name" value="Sig_transdc_His_kinase_ChrS"/>
</dbReference>
<keyword evidence="13" id="KW-0411">Iron-sulfur</keyword>
<dbReference type="PRINTS" id="PR00344">
    <property type="entry name" value="BCTRLSENSOR"/>
</dbReference>
<evidence type="ECO:0000256" key="5">
    <source>
        <dbReference type="ARBA" id="ARBA00017322"/>
    </source>
</evidence>
<dbReference type="InterPro" id="IPR050482">
    <property type="entry name" value="Sensor_HK_TwoCompSys"/>
</dbReference>
<comment type="catalytic activity">
    <reaction evidence="1">
        <text>ATP + protein L-histidine = ADP + protein N-phospho-L-histidine.</text>
        <dbReference type="EC" id="2.7.13.3"/>
    </reaction>
</comment>
<protein>
    <recommendedName>
        <fullName evidence="5">Oxygen sensor histidine kinase NreB</fullName>
        <ecNumber evidence="4">2.7.13.3</ecNumber>
    </recommendedName>
    <alternativeName>
        <fullName evidence="15">Nitrogen regulation protein B</fullName>
    </alternativeName>
</protein>
<evidence type="ECO:0000256" key="6">
    <source>
        <dbReference type="ARBA" id="ARBA00022485"/>
    </source>
</evidence>
<evidence type="ECO:0000256" key="12">
    <source>
        <dbReference type="ARBA" id="ARBA00023012"/>
    </source>
</evidence>
<dbReference type="InterPro" id="IPR011712">
    <property type="entry name" value="Sig_transdc_His_kin_sub3_dim/P"/>
</dbReference>
<keyword evidence="8" id="KW-0808">Transferase</keyword>
<proteinExistence type="predicted"/>
<comment type="function">
    <text evidence="14">Member of the two-component regulatory system NreB/NreC involved in the control of dissimilatory nitrate/nitrite reduction in response to oxygen. NreB functions as a direct oxygen sensor histidine kinase which is autophosphorylated, in the absence of oxygen, probably at the conserved histidine residue, and transfers its phosphate group probably to a conserved aspartate residue of NreC. NreB/NreC activates the expression of the nitrate (narGHJI) and nitrite (nir) reductase operons, as well as the putative nitrate transporter gene narT.</text>
</comment>
<evidence type="ECO:0000256" key="7">
    <source>
        <dbReference type="ARBA" id="ARBA00022490"/>
    </source>
</evidence>
<dbReference type="PANTHER" id="PTHR24421">
    <property type="entry name" value="NITRATE/NITRITE SENSOR PROTEIN NARX-RELATED"/>
    <property type="match status" value="1"/>
</dbReference>
<dbReference type="GO" id="GO:0016301">
    <property type="term" value="F:kinase activity"/>
    <property type="evidence" value="ECO:0007669"/>
    <property type="project" value="UniProtKB-KW"/>
</dbReference>
<keyword evidence="9" id="KW-0479">Metal-binding</keyword>
<sequence length="382" mass="40984">MTTTVEELRREHRWNQAWALLPYGLLVVACGLALINGSGPHVLAVVAGFAVWHWWFVLAHPQWPERRPWLMAVYFAGVLGSTYLFLRLDEAFQLFVPACYVLAFVALPGWYAYGGLLAANIPLLVASEANLTSLLINVAIITPLAGLFGTMIRLMEREAIRRREVNSELVAVAAENARLSRQAGVAEERARLAREIHDTVAQGLTGIVTQLEAVGDLPPAQARRLETARTLARTSLAEVRRSIDALRPGPLQDARLGDAVRLAVTAWSGQHDVPASFTVTGTPVPAHPEVEVTVLRAAQEALANVGRHARAGRADVTLSYMEDVIVLDVRDDGAGFDVPAAEGFGLVALRQRVEALAGSVAIESSPGAGTAVNVTLPAIGAA</sequence>
<evidence type="ECO:0000256" key="10">
    <source>
        <dbReference type="ARBA" id="ARBA00022777"/>
    </source>
</evidence>
<dbReference type="SUPFAM" id="SSF55874">
    <property type="entry name" value="ATPase domain of HSP90 chaperone/DNA topoisomerase II/histidine kinase"/>
    <property type="match status" value="1"/>
</dbReference>
<evidence type="ECO:0000256" key="3">
    <source>
        <dbReference type="ARBA" id="ARBA00004496"/>
    </source>
</evidence>
<dbReference type="InterPro" id="IPR004358">
    <property type="entry name" value="Sig_transdc_His_kin-like_C"/>
</dbReference>
<evidence type="ECO:0000256" key="13">
    <source>
        <dbReference type="ARBA" id="ARBA00023014"/>
    </source>
</evidence>
<evidence type="ECO:0000259" key="17">
    <source>
        <dbReference type="PROSITE" id="PS50109"/>
    </source>
</evidence>
<feature type="transmembrane region" description="Helical" evidence="16">
    <location>
        <begin position="17"/>
        <end position="35"/>
    </location>
</feature>
<dbReference type="CDD" id="cd16917">
    <property type="entry name" value="HATPase_UhpB-NarQ-NarX-like"/>
    <property type="match status" value="1"/>
</dbReference>
<keyword evidence="16" id="KW-0472">Membrane</keyword>
<evidence type="ECO:0000256" key="2">
    <source>
        <dbReference type="ARBA" id="ARBA00001966"/>
    </source>
</evidence>